<dbReference type="Proteomes" id="UP001175000">
    <property type="component" value="Unassembled WGS sequence"/>
</dbReference>
<evidence type="ECO:0000256" key="2">
    <source>
        <dbReference type="SAM" id="Phobius"/>
    </source>
</evidence>
<dbReference type="EMBL" id="JAULSU010000002">
    <property type="protein sequence ID" value="KAK0627761.1"/>
    <property type="molecule type" value="Genomic_DNA"/>
</dbReference>
<proteinExistence type="predicted"/>
<sequence>MGSTLTIWTLPEQPLPKSDIKASVFVTIWAFCCAIFVFLFHRKLSGKTPVLAEFKSIRGSAILLTVWYTVTAADRWLHFEQRALPYGYILLVPILQIAQVISAIWFLWGTYKIVWNELERRFVHERSQGLWWLAAKIAIFVVGLVSFFYFVLEVATAVVWLQFLSLNIIADVATKRNNFELAMTAFFTVFGLLTVFATVATIFFRARAREGSWAKTRVYLVLATILLFSRSLMECILVSLARNGSLLQHDAQISYDIAYGLLTSLYLLFMYLQACQLLSKLDMGTSDADNVQSDVRAWILNRLSAATQKHVLTAPPFSSILDEAGRELASILQNGPLSLASTLTPEKKLTVANSYLKQLRSQFSGLAPQPKTLLSDNHRIKRTPVGRKTAPVMPSSSAYESLRSSSNPAIRKPSSVPNMHTNRFAPRSLHEVPSAPSGLWQPNIAPIEELQAQVAYPPVQPFEHRRFAPADPNAPSFSARADAVRGLASGQRIVPDVAVPDQLHRRRFEPQGTPSPEPGPAHAYPPDSYAPQPQAYPAQSYSSRPSPQGYTGSLQFAPRADSQTTLGASSGTTIVPAEVDYQPPQPQRRRFESSRNSFAASPQDVPDIITQTEPSQQRYHPRYAPESAPVQAAYGARPLQPLVSQSGAPRQVYAETVTDSDVASSRSPVNFNYALPDLGQGIPPTQ</sequence>
<feature type="transmembrane region" description="Helical" evidence="2">
    <location>
        <begin position="20"/>
        <end position="40"/>
    </location>
</feature>
<feature type="compositionally biased region" description="Low complexity" evidence="1">
    <location>
        <begin position="395"/>
        <end position="406"/>
    </location>
</feature>
<feature type="transmembrane region" description="Helical" evidence="2">
    <location>
        <begin position="85"/>
        <end position="108"/>
    </location>
</feature>
<feature type="transmembrane region" description="Helical" evidence="2">
    <location>
        <begin position="157"/>
        <end position="174"/>
    </location>
</feature>
<dbReference type="AlphaFoldDB" id="A0AA39X5Z2"/>
<accession>A0AA39X5Z2</accession>
<feature type="transmembrane region" description="Helical" evidence="2">
    <location>
        <begin position="218"/>
        <end position="241"/>
    </location>
</feature>
<feature type="transmembrane region" description="Helical" evidence="2">
    <location>
        <begin position="253"/>
        <end position="272"/>
    </location>
</feature>
<feature type="compositionally biased region" description="Polar residues" evidence="1">
    <location>
        <begin position="561"/>
        <end position="573"/>
    </location>
</feature>
<comment type="caution">
    <text evidence="3">The sequence shown here is derived from an EMBL/GenBank/DDBJ whole genome shotgun (WGS) entry which is preliminary data.</text>
</comment>
<keyword evidence="4" id="KW-1185">Reference proteome</keyword>
<reference evidence="3" key="1">
    <citation type="submission" date="2023-06" db="EMBL/GenBank/DDBJ databases">
        <title>Genome-scale phylogeny and comparative genomics of the fungal order Sordariales.</title>
        <authorList>
            <consortium name="Lawrence Berkeley National Laboratory"/>
            <person name="Hensen N."/>
            <person name="Bonometti L."/>
            <person name="Westerberg I."/>
            <person name="Brannstrom I.O."/>
            <person name="Guillou S."/>
            <person name="Cros-Aarteil S."/>
            <person name="Calhoun S."/>
            <person name="Haridas S."/>
            <person name="Kuo A."/>
            <person name="Mondo S."/>
            <person name="Pangilinan J."/>
            <person name="Riley R."/>
            <person name="Labutti K."/>
            <person name="Andreopoulos B."/>
            <person name="Lipzen A."/>
            <person name="Chen C."/>
            <person name="Yanf M."/>
            <person name="Daum C."/>
            <person name="Ng V."/>
            <person name="Clum A."/>
            <person name="Steindorff A."/>
            <person name="Ohm R."/>
            <person name="Martin F."/>
            <person name="Silar P."/>
            <person name="Natvig D."/>
            <person name="Lalanne C."/>
            <person name="Gautier V."/>
            <person name="Ament-Velasquez S.L."/>
            <person name="Kruys A."/>
            <person name="Hutchinson M.I."/>
            <person name="Powell A.J."/>
            <person name="Barry K."/>
            <person name="Miller A.N."/>
            <person name="Grigoriev I.V."/>
            <person name="Debuchy R."/>
            <person name="Gladieux P."/>
            <person name="Thoren M.H."/>
            <person name="Johannesson H."/>
        </authorList>
    </citation>
    <scope>NUCLEOTIDE SEQUENCE</scope>
    <source>
        <strain evidence="3">CBS 606.72</strain>
    </source>
</reference>
<name>A0AA39X5Z2_9PEZI</name>
<feature type="compositionally biased region" description="Polar residues" evidence="1">
    <location>
        <begin position="609"/>
        <end position="618"/>
    </location>
</feature>
<evidence type="ECO:0000313" key="3">
    <source>
        <dbReference type="EMBL" id="KAK0627761.1"/>
    </source>
</evidence>
<protein>
    <submittedName>
        <fullName evidence="3">Uncharacterized protein</fullName>
    </submittedName>
</protein>
<gene>
    <name evidence="3" type="ORF">B0T14DRAFT_493792</name>
</gene>
<feature type="region of interest" description="Disordered" evidence="1">
    <location>
        <begin position="386"/>
        <end position="418"/>
    </location>
</feature>
<feature type="compositionally biased region" description="Polar residues" evidence="1">
    <location>
        <begin position="537"/>
        <end position="554"/>
    </location>
</feature>
<feature type="region of interest" description="Disordered" evidence="1">
    <location>
        <begin position="658"/>
        <end position="686"/>
    </location>
</feature>
<keyword evidence="2" id="KW-1133">Transmembrane helix</keyword>
<evidence type="ECO:0000256" key="1">
    <source>
        <dbReference type="SAM" id="MobiDB-lite"/>
    </source>
</evidence>
<evidence type="ECO:0000313" key="4">
    <source>
        <dbReference type="Proteomes" id="UP001175000"/>
    </source>
</evidence>
<organism evidence="3 4">
    <name type="scientific">Immersiella caudata</name>
    <dbReference type="NCBI Taxonomy" id="314043"/>
    <lineage>
        <taxon>Eukaryota</taxon>
        <taxon>Fungi</taxon>
        <taxon>Dikarya</taxon>
        <taxon>Ascomycota</taxon>
        <taxon>Pezizomycotina</taxon>
        <taxon>Sordariomycetes</taxon>
        <taxon>Sordariomycetidae</taxon>
        <taxon>Sordariales</taxon>
        <taxon>Lasiosphaeriaceae</taxon>
        <taxon>Immersiella</taxon>
    </lineage>
</organism>
<feature type="region of interest" description="Disordered" evidence="1">
    <location>
        <begin position="493"/>
        <end position="632"/>
    </location>
</feature>
<feature type="transmembrane region" description="Helical" evidence="2">
    <location>
        <begin position="181"/>
        <end position="206"/>
    </location>
</feature>
<keyword evidence="2" id="KW-0812">Transmembrane</keyword>
<feature type="compositionally biased region" description="Polar residues" evidence="1">
    <location>
        <begin position="658"/>
        <end position="670"/>
    </location>
</feature>
<feature type="transmembrane region" description="Helical" evidence="2">
    <location>
        <begin position="129"/>
        <end position="151"/>
    </location>
</feature>
<keyword evidence="2" id="KW-0472">Membrane</keyword>